<gene>
    <name evidence="2" type="ORF">SDC9_69097</name>
</gene>
<name>A0A644Y2R4_9ZZZZ</name>
<accession>A0A644Y2R4</accession>
<proteinExistence type="predicted"/>
<evidence type="ECO:0000256" key="1">
    <source>
        <dbReference type="SAM" id="Phobius"/>
    </source>
</evidence>
<feature type="transmembrane region" description="Helical" evidence="1">
    <location>
        <begin position="6"/>
        <end position="25"/>
    </location>
</feature>
<protein>
    <submittedName>
        <fullName evidence="2">Uncharacterized protein</fullName>
    </submittedName>
</protein>
<dbReference type="AlphaFoldDB" id="A0A644Y2R4"/>
<keyword evidence="1" id="KW-1133">Transmembrane helix</keyword>
<reference evidence="2" key="1">
    <citation type="submission" date="2019-08" db="EMBL/GenBank/DDBJ databases">
        <authorList>
            <person name="Kucharzyk K."/>
            <person name="Murdoch R.W."/>
            <person name="Higgins S."/>
            <person name="Loffler F."/>
        </authorList>
    </citation>
    <scope>NUCLEOTIDE SEQUENCE</scope>
</reference>
<comment type="caution">
    <text evidence="2">The sequence shown here is derived from an EMBL/GenBank/DDBJ whole genome shotgun (WGS) entry which is preliminary data.</text>
</comment>
<keyword evidence="1" id="KW-0472">Membrane</keyword>
<organism evidence="2">
    <name type="scientific">bioreactor metagenome</name>
    <dbReference type="NCBI Taxonomy" id="1076179"/>
    <lineage>
        <taxon>unclassified sequences</taxon>
        <taxon>metagenomes</taxon>
        <taxon>ecological metagenomes</taxon>
    </lineage>
</organism>
<keyword evidence="1" id="KW-0812">Transmembrane</keyword>
<sequence length="45" mass="5265">MAGIFVLAPFLFILYFGGKLCDFIIKNKHLRAWIDGLPMNWTYDD</sequence>
<dbReference type="EMBL" id="VSSQ01003852">
    <property type="protein sequence ID" value="MPM22639.1"/>
    <property type="molecule type" value="Genomic_DNA"/>
</dbReference>
<evidence type="ECO:0000313" key="2">
    <source>
        <dbReference type="EMBL" id="MPM22639.1"/>
    </source>
</evidence>